<name>A0A1I7WBX0_HETBA</name>
<dbReference type="AlphaFoldDB" id="A0A1I7WBX0"/>
<dbReference type="Proteomes" id="UP000095283">
    <property type="component" value="Unplaced"/>
</dbReference>
<evidence type="ECO:0000313" key="1">
    <source>
        <dbReference type="Proteomes" id="UP000095283"/>
    </source>
</evidence>
<proteinExistence type="predicted"/>
<dbReference type="WBParaSite" id="Hba_02205">
    <property type="protein sequence ID" value="Hba_02205"/>
    <property type="gene ID" value="Hba_02205"/>
</dbReference>
<protein>
    <submittedName>
        <fullName evidence="2">F-box domain-containing protein</fullName>
    </submittedName>
</protein>
<organism evidence="1 2">
    <name type="scientific">Heterorhabditis bacteriophora</name>
    <name type="common">Entomopathogenic nematode worm</name>
    <dbReference type="NCBI Taxonomy" id="37862"/>
    <lineage>
        <taxon>Eukaryota</taxon>
        <taxon>Metazoa</taxon>
        <taxon>Ecdysozoa</taxon>
        <taxon>Nematoda</taxon>
        <taxon>Chromadorea</taxon>
        <taxon>Rhabditida</taxon>
        <taxon>Rhabditina</taxon>
        <taxon>Rhabditomorpha</taxon>
        <taxon>Strongyloidea</taxon>
        <taxon>Heterorhabditidae</taxon>
        <taxon>Heterorhabditis</taxon>
    </lineage>
</organism>
<reference evidence="2" key="1">
    <citation type="submission" date="2016-11" db="UniProtKB">
        <authorList>
            <consortium name="WormBaseParasite"/>
        </authorList>
    </citation>
    <scope>IDENTIFICATION</scope>
</reference>
<sequence length="26" mass="3072">MLQMHVPYLRYLPSEVTRSVLKIALL</sequence>
<keyword evidence="1" id="KW-1185">Reference proteome</keyword>
<evidence type="ECO:0000313" key="2">
    <source>
        <dbReference type="WBParaSite" id="Hba_02205"/>
    </source>
</evidence>
<accession>A0A1I7WBX0</accession>